<dbReference type="Pfam" id="PF02854">
    <property type="entry name" value="MIF4G"/>
    <property type="match status" value="1"/>
</dbReference>
<dbReference type="GO" id="GO:0000184">
    <property type="term" value="P:nuclear-transcribed mRNA catabolic process, nonsense-mediated decay"/>
    <property type="evidence" value="ECO:0007669"/>
    <property type="project" value="TreeGrafter"/>
</dbReference>
<dbReference type="PANTHER" id="PTHR12412">
    <property type="entry name" value="CAP BINDING PROTEIN"/>
    <property type="match status" value="1"/>
</dbReference>
<dbReference type="AlphaFoldDB" id="A0AAD8MU99"/>
<reference evidence="3" key="1">
    <citation type="submission" date="2023-02" db="EMBL/GenBank/DDBJ databases">
        <title>Genome of toxic invasive species Heracleum sosnowskyi carries increased number of genes despite the absence of recent whole-genome duplications.</title>
        <authorList>
            <person name="Schelkunov M."/>
            <person name="Shtratnikova V."/>
            <person name="Makarenko M."/>
            <person name="Klepikova A."/>
            <person name="Omelchenko D."/>
            <person name="Novikova G."/>
            <person name="Obukhova E."/>
            <person name="Bogdanov V."/>
            <person name="Penin A."/>
            <person name="Logacheva M."/>
        </authorList>
    </citation>
    <scope>NUCLEOTIDE SEQUENCE</scope>
    <source>
        <strain evidence="3">Hsosn_3</strain>
        <tissue evidence="3">Leaf</tissue>
    </source>
</reference>
<gene>
    <name evidence="3" type="ORF">POM88_023161</name>
</gene>
<dbReference type="SUPFAM" id="SSF48371">
    <property type="entry name" value="ARM repeat"/>
    <property type="match status" value="1"/>
</dbReference>
<evidence type="ECO:0000313" key="3">
    <source>
        <dbReference type="EMBL" id="KAK1385426.1"/>
    </source>
</evidence>
<feature type="region of interest" description="Disordered" evidence="1">
    <location>
        <begin position="395"/>
        <end position="433"/>
    </location>
</feature>
<evidence type="ECO:0000256" key="1">
    <source>
        <dbReference type="SAM" id="MobiDB-lite"/>
    </source>
</evidence>
<dbReference type="Pfam" id="PF18121">
    <property type="entry name" value="TFA2_Winged_2"/>
    <property type="match status" value="1"/>
</dbReference>
<proteinExistence type="predicted"/>
<name>A0AAD8MU99_9APIA</name>
<dbReference type="SMART" id="SM00543">
    <property type="entry name" value="MIF4G"/>
    <property type="match status" value="1"/>
</dbReference>
<reference evidence="3" key="2">
    <citation type="submission" date="2023-05" db="EMBL/GenBank/DDBJ databases">
        <authorList>
            <person name="Schelkunov M.I."/>
        </authorList>
    </citation>
    <scope>NUCLEOTIDE SEQUENCE</scope>
    <source>
        <strain evidence="3">Hsosn_3</strain>
        <tissue evidence="3">Leaf</tissue>
    </source>
</reference>
<keyword evidence="4" id="KW-1185">Reference proteome</keyword>
<dbReference type="InterPro" id="IPR016024">
    <property type="entry name" value="ARM-type_fold"/>
</dbReference>
<dbReference type="Proteomes" id="UP001237642">
    <property type="component" value="Unassembled WGS sequence"/>
</dbReference>
<dbReference type="GO" id="GO:0000339">
    <property type="term" value="F:RNA cap binding"/>
    <property type="evidence" value="ECO:0007669"/>
    <property type="project" value="InterPro"/>
</dbReference>
<evidence type="ECO:0000313" key="4">
    <source>
        <dbReference type="Proteomes" id="UP001237642"/>
    </source>
</evidence>
<feature type="compositionally biased region" description="Acidic residues" evidence="1">
    <location>
        <begin position="398"/>
        <end position="412"/>
    </location>
</feature>
<accession>A0AAD8MU99</accession>
<dbReference type="PANTHER" id="PTHR12412:SF2">
    <property type="entry name" value="NUCLEAR CAP-BINDING PROTEIN SUBUNIT 1"/>
    <property type="match status" value="1"/>
</dbReference>
<dbReference type="Gene3D" id="1.25.40.180">
    <property type="match status" value="1"/>
</dbReference>
<dbReference type="GO" id="GO:0005846">
    <property type="term" value="C:nuclear cap binding complex"/>
    <property type="evidence" value="ECO:0007669"/>
    <property type="project" value="InterPro"/>
</dbReference>
<evidence type="ECO:0000259" key="2">
    <source>
        <dbReference type="SMART" id="SM00543"/>
    </source>
</evidence>
<dbReference type="InterPro" id="IPR040501">
    <property type="entry name" value="TFA2_Winged_2"/>
</dbReference>
<protein>
    <recommendedName>
        <fullName evidence="2">MIF4G domain-containing protein</fullName>
    </recommendedName>
</protein>
<sequence>MFYNPAFSTFFTACSECPDYDTNSVDFRDHIETCFGVLRRELDHREDDIFKFLLECAEQLPHKIPLYGTLVGLLNLENDGFVKKVVETIHTRLQEALDCGNCSTIRILMRFLTVLMCCKVVQPSALLVVFETLLSSVATIVDEEKRNPSWQACADFYVTCILSCLPWGGSELIEQVPEEIERVIVGIEAYLSIRRHCSDIGVSAFEDSDSTHKVHSEKDFLEDLWGRIQDLSNNGWKLDSVPRPHLQFEAQLVAGKSHDFGPINCPELPDAPVTLSGIAFGRQKHDAELKYPQRICRLYIFPANKTESAGALQSCIGTKQPVNAWAGKGSANTSLALVGDYRRAAGRGWNQSSSKEYVNYYDQPAVIPPPLEKGWQWRSNPFQVEKAGNVLALNPADATDDKEEENYDDESDAYPSVDIYDSDESEKSHETLKKSSLLKAPKHDLKDKTQLLKLIQNFPEGIAVADLQDAYLSVDHDLKALKATGKIWLLSNFDSAEDIAYPYDDMGIKVDDDMKKLLRGIELSRDMIDIEKYLQKNGMKPATNTAQRRAQAQMALQVSLDKFKKQQEMCQKTLSSIKASSNSTPRVTPYNPANAKSAAPVVKFSSDIERLQQINTIRCSSAAAQTKRVIDLLVQSFPCYHHFLFNGIQYSSIIHVGIDTQMDLRPAT</sequence>
<dbReference type="GO" id="GO:0005634">
    <property type="term" value="C:nucleus"/>
    <property type="evidence" value="ECO:0007669"/>
    <property type="project" value="TreeGrafter"/>
</dbReference>
<dbReference type="InterPro" id="IPR003890">
    <property type="entry name" value="MIF4G-like_typ-3"/>
</dbReference>
<feature type="domain" description="MIF4G" evidence="2">
    <location>
        <begin position="10"/>
        <end position="232"/>
    </location>
</feature>
<dbReference type="FunFam" id="1.25.40.180:FF:000040">
    <property type="entry name" value="Nuclear cap-binding protein subunit 1"/>
    <property type="match status" value="1"/>
</dbReference>
<dbReference type="GO" id="GO:0006406">
    <property type="term" value="P:mRNA export from nucleus"/>
    <property type="evidence" value="ECO:0007669"/>
    <property type="project" value="InterPro"/>
</dbReference>
<organism evidence="3 4">
    <name type="scientific">Heracleum sosnowskyi</name>
    <dbReference type="NCBI Taxonomy" id="360622"/>
    <lineage>
        <taxon>Eukaryota</taxon>
        <taxon>Viridiplantae</taxon>
        <taxon>Streptophyta</taxon>
        <taxon>Embryophyta</taxon>
        <taxon>Tracheophyta</taxon>
        <taxon>Spermatophyta</taxon>
        <taxon>Magnoliopsida</taxon>
        <taxon>eudicotyledons</taxon>
        <taxon>Gunneridae</taxon>
        <taxon>Pentapetalae</taxon>
        <taxon>asterids</taxon>
        <taxon>campanulids</taxon>
        <taxon>Apiales</taxon>
        <taxon>Apiaceae</taxon>
        <taxon>Apioideae</taxon>
        <taxon>apioid superclade</taxon>
        <taxon>Tordylieae</taxon>
        <taxon>Tordyliinae</taxon>
        <taxon>Heracleum</taxon>
    </lineage>
</organism>
<comment type="caution">
    <text evidence="3">The sequence shown here is derived from an EMBL/GenBank/DDBJ whole genome shotgun (WGS) entry which is preliminary data.</text>
</comment>
<dbReference type="GO" id="GO:0003729">
    <property type="term" value="F:mRNA binding"/>
    <property type="evidence" value="ECO:0007669"/>
    <property type="project" value="TreeGrafter"/>
</dbReference>
<dbReference type="InterPro" id="IPR027159">
    <property type="entry name" value="CBP80"/>
</dbReference>
<dbReference type="EMBL" id="JAUIZM010000005">
    <property type="protein sequence ID" value="KAK1385426.1"/>
    <property type="molecule type" value="Genomic_DNA"/>
</dbReference>